<comment type="caution">
    <text evidence="1">The sequence shown here is derived from an EMBL/GenBank/DDBJ whole genome shotgun (WGS) entry which is preliminary data.</text>
</comment>
<name>A0AAE0KWR8_9CHLO</name>
<sequence length="514" mass="57939">MEARKRQRRDRRNSVDPIEDVNTNKKISVKLNSQLCKWQFQQGCYDAAEVPPPLPPPRLCEEDEPTNSHCEANNGSTTLQCSMCSPVLLPPLRCMTRGQQDVYGWWRKSSSGKVLGDLKDCMESLAEHCLLSAQGGVRNATLRILSLSDGCVNNSRAVPSSVLLARAFASLDKNAFPRDLKRVKIFGADVKNPRWKRVQSLMQASWVPPWLELQHVHLDNETHFGPQLHESFAGSSLHHLEKFDIILMRQGLCYCKDHSFDCLPPEKLEVTGVKGDGGCGEDGPSGTYVLEPIFRNGRPSYKKGGRFVLYWRPHLRDWVLEEYDGFLEEMGHDWRFVWANVVKDCGIPACAQEPWHVWDGKTYVMDRGVSCAVKGPWSSYERRPPHACKCCGGISLHAEAIESFMGRVAAVLDERQPKAFAFLHSGHYQGLQTEVKEFHSEMESAAERFNSTKTSFAATLLRKDGCEETTPLAHRPHGLWWTSCFHVGTVNYRQQDVASKAAPYDICRTCSPSA</sequence>
<gene>
    <name evidence="1" type="ORF">CYMTET_27872</name>
</gene>
<reference evidence="1 2" key="1">
    <citation type="journal article" date="2015" name="Genome Biol. Evol.">
        <title>Comparative Genomics of a Bacterivorous Green Alga Reveals Evolutionary Causalities and Consequences of Phago-Mixotrophic Mode of Nutrition.</title>
        <authorList>
            <person name="Burns J.A."/>
            <person name="Paasch A."/>
            <person name="Narechania A."/>
            <person name="Kim E."/>
        </authorList>
    </citation>
    <scope>NUCLEOTIDE SEQUENCE [LARGE SCALE GENOMIC DNA]</scope>
    <source>
        <strain evidence="1 2">PLY_AMNH</strain>
    </source>
</reference>
<evidence type="ECO:0000313" key="2">
    <source>
        <dbReference type="Proteomes" id="UP001190700"/>
    </source>
</evidence>
<dbReference type="EMBL" id="LGRX02015563">
    <property type="protein sequence ID" value="KAK3263315.1"/>
    <property type="molecule type" value="Genomic_DNA"/>
</dbReference>
<dbReference type="Proteomes" id="UP001190700">
    <property type="component" value="Unassembled WGS sequence"/>
</dbReference>
<dbReference type="AlphaFoldDB" id="A0AAE0KWR8"/>
<accession>A0AAE0KWR8</accession>
<protein>
    <submittedName>
        <fullName evidence="1">Uncharacterized protein</fullName>
    </submittedName>
</protein>
<evidence type="ECO:0000313" key="1">
    <source>
        <dbReference type="EMBL" id="KAK3263315.1"/>
    </source>
</evidence>
<keyword evidence="2" id="KW-1185">Reference proteome</keyword>
<organism evidence="1 2">
    <name type="scientific">Cymbomonas tetramitiformis</name>
    <dbReference type="NCBI Taxonomy" id="36881"/>
    <lineage>
        <taxon>Eukaryota</taxon>
        <taxon>Viridiplantae</taxon>
        <taxon>Chlorophyta</taxon>
        <taxon>Pyramimonadophyceae</taxon>
        <taxon>Pyramimonadales</taxon>
        <taxon>Pyramimonadaceae</taxon>
        <taxon>Cymbomonas</taxon>
    </lineage>
</organism>
<proteinExistence type="predicted"/>